<evidence type="ECO:0000256" key="10">
    <source>
        <dbReference type="RuleBase" id="RU003826"/>
    </source>
</evidence>
<feature type="domain" description="Thiamine phosphate synthase/TenI" evidence="12">
    <location>
        <begin position="20"/>
        <end position="187"/>
    </location>
</feature>
<evidence type="ECO:0000256" key="7">
    <source>
        <dbReference type="ARBA" id="ARBA00047851"/>
    </source>
</evidence>
<feature type="binding site" evidence="9">
    <location>
        <position position="87"/>
    </location>
    <ligand>
        <name>Mg(2+)</name>
        <dbReference type="ChEBI" id="CHEBI:18420"/>
    </ligand>
</feature>
<dbReference type="RefSeq" id="WP_064084647.1">
    <property type="nucleotide sequence ID" value="NZ_LXSF01000012.1"/>
</dbReference>
<evidence type="ECO:0000256" key="8">
    <source>
        <dbReference type="ARBA" id="ARBA00047883"/>
    </source>
</evidence>
<evidence type="ECO:0000256" key="5">
    <source>
        <dbReference type="ARBA" id="ARBA00022977"/>
    </source>
</evidence>
<name>A0A1A9RAD0_EIKCO</name>
<keyword evidence="2 9" id="KW-0808">Transferase</keyword>
<evidence type="ECO:0000259" key="12">
    <source>
        <dbReference type="Pfam" id="PF02581"/>
    </source>
</evidence>
<dbReference type="FunFam" id="3.20.20.70:FF:000064">
    <property type="entry name" value="Thiamine-phosphate synthase"/>
    <property type="match status" value="1"/>
</dbReference>
<accession>A0A1A9RAD0</accession>
<sequence>MQPFPPIVRPLKFYAVVPDADWVARMVEAGADTVQLRSKTLTGEALRREIRRAIAATSGSHSQLFINDHWQLALEEGAYGVHLGQEDMDSTDLAALARAGIRLGLSTHDEAEMARALAVQPSYVACGAVFATHTKAMPTEPQGLDKLCRYVQQAGNTPTVAIGGITLENAPAVLATGVSSLAVVSAVTHAPDPAAAVRAFQKLWPE</sequence>
<evidence type="ECO:0000256" key="2">
    <source>
        <dbReference type="ARBA" id="ARBA00022679"/>
    </source>
</evidence>
<dbReference type="InterPro" id="IPR034291">
    <property type="entry name" value="TMP_synthase"/>
</dbReference>
<dbReference type="GO" id="GO:0009228">
    <property type="term" value="P:thiamine biosynthetic process"/>
    <property type="evidence" value="ECO:0007669"/>
    <property type="project" value="UniProtKB-KW"/>
</dbReference>
<comment type="caution">
    <text evidence="13">The sequence shown here is derived from an EMBL/GenBank/DDBJ whole genome shotgun (WGS) entry which is preliminary data.</text>
</comment>
<dbReference type="NCBIfam" id="TIGR00693">
    <property type="entry name" value="thiE"/>
    <property type="match status" value="1"/>
</dbReference>
<evidence type="ECO:0000313" key="14">
    <source>
        <dbReference type="Proteomes" id="UP000078003"/>
    </source>
</evidence>
<dbReference type="EC" id="2.5.1.3" evidence="9"/>
<comment type="similarity">
    <text evidence="9 10">Belongs to the thiamine-phosphate synthase family.</text>
</comment>
<dbReference type="EMBL" id="LXSF01000012">
    <property type="protein sequence ID" value="OAM15615.1"/>
    <property type="molecule type" value="Genomic_DNA"/>
</dbReference>
<evidence type="ECO:0000256" key="11">
    <source>
        <dbReference type="RuleBase" id="RU004253"/>
    </source>
</evidence>
<feature type="binding site" evidence="9">
    <location>
        <begin position="35"/>
        <end position="39"/>
    </location>
    <ligand>
        <name>4-amino-2-methyl-5-(diphosphooxymethyl)pyrimidine</name>
        <dbReference type="ChEBI" id="CHEBI:57841"/>
    </ligand>
</feature>
<dbReference type="NCBIfam" id="NF002904">
    <property type="entry name" value="PRK03512.1"/>
    <property type="match status" value="1"/>
</dbReference>
<comment type="function">
    <text evidence="9">Condenses 4-methyl-5-(beta-hydroxyethyl)thiazole monophosphate (THZ-P) and 2-methyl-4-amino-5-hydroxymethyl pyrimidine pyrophosphate (HMP-PP) to form thiamine monophosphate (TMP).</text>
</comment>
<dbReference type="InterPro" id="IPR036206">
    <property type="entry name" value="ThiamineP_synth_sf"/>
</dbReference>
<gene>
    <name evidence="9" type="primary">thiE</name>
    <name evidence="13" type="ORF">A7P85_10675</name>
</gene>
<protein>
    <recommendedName>
        <fullName evidence="9">Thiamine-phosphate synthase</fullName>
        <shortName evidence="9">TP synthase</shortName>
        <shortName evidence="9">TPS</shortName>
        <ecNumber evidence="9">2.5.1.3</ecNumber>
    </recommendedName>
    <alternativeName>
        <fullName evidence="9">Thiamine-phosphate pyrophosphorylase</fullName>
        <shortName evidence="9">TMP pyrophosphorylase</shortName>
        <shortName evidence="9">TMP-PPase</shortName>
    </alternativeName>
</protein>
<dbReference type="AlphaFoldDB" id="A0A1A9RAD0"/>
<feature type="binding site" evidence="9">
    <location>
        <position position="164"/>
    </location>
    <ligand>
        <name>2-[(2R,5Z)-2-carboxy-4-methylthiazol-5(2H)-ylidene]ethyl phosphate</name>
        <dbReference type="ChEBI" id="CHEBI:62899"/>
    </ligand>
</feature>
<dbReference type="SUPFAM" id="SSF51391">
    <property type="entry name" value="Thiamin phosphate synthase"/>
    <property type="match status" value="1"/>
</dbReference>
<comment type="cofactor">
    <cofactor evidence="9">
        <name>Mg(2+)</name>
        <dbReference type="ChEBI" id="CHEBI:18420"/>
    </cofactor>
    <text evidence="9">Binds 1 Mg(2+) ion per subunit.</text>
</comment>
<keyword evidence="5 9" id="KW-0784">Thiamine biosynthesis</keyword>
<dbReference type="InterPro" id="IPR022998">
    <property type="entry name" value="ThiamineP_synth_TenI"/>
</dbReference>
<dbReference type="InterPro" id="IPR013785">
    <property type="entry name" value="Aldolase_TIM"/>
</dbReference>
<feature type="binding site" evidence="9">
    <location>
        <position position="106"/>
    </location>
    <ligand>
        <name>4-amino-2-methyl-5-(diphosphooxymethyl)pyrimidine</name>
        <dbReference type="ChEBI" id="CHEBI:57841"/>
    </ligand>
</feature>
<feature type="binding site" evidence="9">
    <location>
        <position position="135"/>
    </location>
    <ligand>
        <name>4-amino-2-methyl-5-(diphosphooxymethyl)pyrimidine</name>
        <dbReference type="ChEBI" id="CHEBI:57841"/>
    </ligand>
</feature>
<dbReference type="UniPathway" id="UPA00060">
    <property type="reaction ID" value="UER00141"/>
</dbReference>
<dbReference type="Pfam" id="PF02581">
    <property type="entry name" value="TMP-TENI"/>
    <property type="match status" value="1"/>
</dbReference>
<dbReference type="PANTHER" id="PTHR20857:SF15">
    <property type="entry name" value="THIAMINE-PHOSPHATE SYNTHASE"/>
    <property type="match status" value="1"/>
</dbReference>
<evidence type="ECO:0000256" key="1">
    <source>
        <dbReference type="ARBA" id="ARBA00005165"/>
    </source>
</evidence>
<feature type="binding site" evidence="9">
    <location>
        <begin position="184"/>
        <end position="185"/>
    </location>
    <ligand>
        <name>2-[(2R,5Z)-2-carboxy-4-methylthiazol-5(2H)-ylidene]ethyl phosphate</name>
        <dbReference type="ChEBI" id="CHEBI:62899"/>
    </ligand>
</feature>
<evidence type="ECO:0000256" key="3">
    <source>
        <dbReference type="ARBA" id="ARBA00022723"/>
    </source>
</evidence>
<dbReference type="CDD" id="cd00564">
    <property type="entry name" value="TMP_TenI"/>
    <property type="match status" value="1"/>
</dbReference>
<evidence type="ECO:0000256" key="9">
    <source>
        <dbReference type="HAMAP-Rule" id="MF_00097"/>
    </source>
</evidence>
<dbReference type="Gene3D" id="3.20.20.70">
    <property type="entry name" value="Aldolase class I"/>
    <property type="match status" value="1"/>
</dbReference>
<dbReference type="GO" id="GO:0000287">
    <property type="term" value="F:magnesium ion binding"/>
    <property type="evidence" value="ECO:0007669"/>
    <property type="project" value="UniProtKB-UniRule"/>
</dbReference>
<evidence type="ECO:0000256" key="6">
    <source>
        <dbReference type="ARBA" id="ARBA00047334"/>
    </source>
</evidence>
<keyword evidence="4 9" id="KW-0460">Magnesium</keyword>
<feature type="binding site" evidence="9">
    <location>
        <begin position="132"/>
        <end position="134"/>
    </location>
    <ligand>
        <name>2-[(2R,5Z)-2-carboxy-4-methylthiazol-5(2H)-ylidene]ethyl phosphate</name>
        <dbReference type="ChEBI" id="CHEBI:62899"/>
    </ligand>
</feature>
<dbReference type="HAMAP" id="MF_00097">
    <property type="entry name" value="TMP_synthase"/>
    <property type="match status" value="1"/>
</dbReference>
<proteinExistence type="inferred from homology"/>
<dbReference type="PANTHER" id="PTHR20857">
    <property type="entry name" value="THIAMINE-PHOSPHATE PYROPHOSPHORYLASE"/>
    <property type="match status" value="1"/>
</dbReference>
<reference evidence="14" key="1">
    <citation type="submission" date="2016-05" db="EMBL/GenBank/DDBJ databases">
        <title>Draft genome of Corynebacterium afermentans subsp. afermentans LCDC 88199T.</title>
        <authorList>
            <person name="Bernier A.-M."/>
            <person name="Bernard K."/>
        </authorList>
    </citation>
    <scope>NUCLEOTIDE SEQUENCE [LARGE SCALE GENOMIC DNA]</scope>
    <source>
        <strain evidence="14">NML01-0328</strain>
    </source>
</reference>
<dbReference type="Proteomes" id="UP000078003">
    <property type="component" value="Unassembled WGS sequence"/>
</dbReference>
<organism evidence="13 14">
    <name type="scientific">Eikenella corrodens</name>
    <dbReference type="NCBI Taxonomy" id="539"/>
    <lineage>
        <taxon>Bacteria</taxon>
        <taxon>Pseudomonadati</taxon>
        <taxon>Pseudomonadota</taxon>
        <taxon>Betaproteobacteria</taxon>
        <taxon>Neisseriales</taxon>
        <taxon>Neisseriaceae</taxon>
        <taxon>Eikenella</taxon>
    </lineage>
</organism>
<feature type="binding site" evidence="9">
    <location>
        <position position="67"/>
    </location>
    <ligand>
        <name>4-amino-2-methyl-5-(diphosphooxymethyl)pyrimidine</name>
        <dbReference type="ChEBI" id="CHEBI:57841"/>
    </ligand>
</feature>
<dbReference type="GO" id="GO:0009229">
    <property type="term" value="P:thiamine diphosphate biosynthetic process"/>
    <property type="evidence" value="ECO:0007669"/>
    <property type="project" value="UniProtKB-UniRule"/>
</dbReference>
<dbReference type="GO" id="GO:0005737">
    <property type="term" value="C:cytoplasm"/>
    <property type="evidence" value="ECO:0007669"/>
    <property type="project" value="TreeGrafter"/>
</dbReference>
<evidence type="ECO:0000313" key="13">
    <source>
        <dbReference type="EMBL" id="OAM15615.1"/>
    </source>
</evidence>
<comment type="catalytic activity">
    <reaction evidence="7 9 10">
        <text>2-(2-carboxy-4-methylthiazol-5-yl)ethyl phosphate + 4-amino-2-methyl-5-(diphosphooxymethyl)pyrimidine + 2 H(+) = thiamine phosphate + CO2 + diphosphate</text>
        <dbReference type="Rhea" id="RHEA:47848"/>
        <dbReference type="ChEBI" id="CHEBI:15378"/>
        <dbReference type="ChEBI" id="CHEBI:16526"/>
        <dbReference type="ChEBI" id="CHEBI:33019"/>
        <dbReference type="ChEBI" id="CHEBI:37575"/>
        <dbReference type="ChEBI" id="CHEBI:57841"/>
        <dbReference type="ChEBI" id="CHEBI:62890"/>
        <dbReference type="EC" id="2.5.1.3"/>
    </reaction>
</comment>
<comment type="catalytic activity">
    <reaction evidence="8 9 10">
        <text>2-[(2R,5Z)-2-carboxy-4-methylthiazol-5(2H)-ylidene]ethyl phosphate + 4-amino-2-methyl-5-(diphosphooxymethyl)pyrimidine + 2 H(+) = thiamine phosphate + CO2 + diphosphate</text>
        <dbReference type="Rhea" id="RHEA:47844"/>
        <dbReference type="ChEBI" id="CHEBI:15378"/>
        <dbReference type="ChEBI" id="CHEBI:16526"/>
        <dbReference type="ChEBI" id="CHEBI:33019"/>
        <dbReference type="ChEBI" id="CHEBI:37575"/>
        <dbReference type="ChEBI" id="CHEBI:57841"/>
        <dbReference type="ChEBI" id="CHEBI:62899"/>
        <dbReference type="EC" id="2.5.1.3"/>
    </reaction>
</comment>
<comment type="catalytic activity">
    <reaction evidence="6 9 10">
        <text>4-methyl-5-(2-phosphooxyethyl)-thiazole + 4-amino-2-methyl-5-(diphosphooxymethyl)pyrimidine + H(+) = thiamine phosphate + diphosphate</text>
        <dbReference type="Rhea" id="RHEA:22328"/>
        <dbReference type="ChEBI" id="CHEBI:15378"/>
        <dbReference type="ChEBI" id="CHEBI:33019"/>
        <dbReference type="ChEBI" id="CHEBI:37575"/>
        <dbReference type="ChEBI" id="CHEBI:57841"/>
        <dbReference type="ChEBI" id="CHEBI:58296"/>
        <dbReference type="EC" id="2.5.1.3"/>
    </reaction>
</comment>
<dbReference type="GO" id="GO:0004789">
    <property type="term" value="F:thiamine-phosphate diphosphorylase activity"/>
    <property type="evidence" value="ECO:0007669"/>
    <property type="project" value="UniProtKB-UniRule"/>
</dbReference>
<evidence type="ECO:0000256" key="4">
    <source>
        <dbReference type="ARBA" id="ARBA00022842"/>
    </source>
</evidence>
<keyword evidence="3 9" id="KW-0479">Metal-binding</keyword>
<comment type="pathway">
    <text evidence="1 9 11">Cofactor biosynthesis; thiamine diphosphate biosynthesis; thiamine phosphate from 4-amino-2-methyl-5-diphosphomethylpyrimidine and 4-methyl-5-(2-phosphoethyl)-thiazole: step 1/1.</text>
</comment>
<feature type="binding site" evidence="9">
    <location>
        <position position="68"/>
    </location>
    <ligand>
        <name>Mg(2+)</name>
        <dbReference type="ChEBI" id="CHEBI:18420"/>
    </ligand>
</feature>